<proteinExistence type="predicted"/>
<dbReference type="EMBL" id="AP022870">
    <property type="protein sequence ID" value="BCB82636.1"/>
    <property type="molecule type" value="Genomic_DNA"/>
</dbReference>
<dbReference type="AlphaFoldDB" id="A0A6F8Y954"/>
<accession>A0A6F8Y954</accession>
<gene>
    <name evidence="1" type="ORF">Pflav_090460</name>
</gene>
<dbReference type="KEGG" id="pfla:Pflav_090460"/>
<organism evidence="1 2">
    <name type="scientific">Phytohabitans flavus</name>
    <dbReference type="NCBI Taxonomy" id="1076124"/>
    <lineage>
        <taxon>Bacteria</taxon>
        <taxon>Bacillati</taxon>
        <taxon>Actinomycetota</taxon>
        <taxon>Actinomycetes</taxon>
        <taxon>Micromonosporales</taxon>
        <taxon>Micromonosporaceae</taxon>
    </lineage>
</organism>
<protein>
    <submittedName>
        <fullName evidence="1">Uncharacterized protein</fullName>
    </submittedName>
</protein>
<keyword evidence="2" id="KW-1185">Reference proteome</keyword>
<sequence length="105" mass="11440">MRFAIRAHSTGHTSITGRSQITMPPEWMPRCRGNVCSSLANSTTCPGMSSTSTFAMLPHLSICLLHASCCPGEKPNALAMSRTADRGRYEITLATWAVCSRPYFS</sequence>
<evidence type="ECO:0000313" key="2">
    <source>
        <dbReference type="Proteomes" id="UP000502508"/>
    </source>
</evidence>
<reference evidence="1 2" key="1">
    <citation type="submission" date="2020-03" db="EMBL/GenBank/DDBJ databases">
        <title>Whole genome shotgun sequence of Phytohabitans flavus NBRC 107702.</title>
        <authorList>
            <person name="Komaki H."/>
            <person name="Tamura T."/>
        </authorList>
    </citation>
    <scope>NUCLEOTIDE SEQUENCE [LARGE SCALE GENOMIC DNA]</scope>
    <source>
        <strain evidence="1 2">NBRC 107702</strain>
    </source>
</reference>
<evidence type="ECO:0000313" key="1">
    <source>
        <dbReference type="EMBL" id="BCB82636.1"/>
    </source>
</evidence>
<dbReference type="Proteomes" id="UP000502508">
    <property type="component" value="Chromosome"/>
</dbReference>
<reference evidence="1 2" key="2">
    <citation type="submission" date="2020-03" db="EMBL/GenBank/DDBJ databases">
        <authorList>
            <person name="Ichikawa N."/>
            <person name="Kimura A."/>
            <person name="Kitahashi Y."/>
            <person name="Uohara A."/>
        </authorList>
    </citation>
    <scope>NUCLEOTIDE SEQUENCE [LARGE SCALE GENOMIC DNA]</scope>
    <source>
        <strain evidence="1 2">NBRC 107702</strain>
    </source>
</reference>
<name>A0A6F8Y954_9ACTN</name>